<name>A0AAX1NB51_9BACT</name>
<dbReference type="EMBL" id="CP076133">
    <property type="protein sequence ID" value="QWG04799.1"/>
    <property type="molecule type" value="Genomic_DNA"/>
</dbReference>
<dbReference type="Gene3D" id="1.10.3680.10">
    <property type="entry name" value="TerB-like"/>
    <property type="match status" value="1"/>
</dbReference>
<gene>
    <name evidence="1" type="ORF">KMW28_28290</name>
</gene>
<dbReference type="InterPro" id="IPR029024">
    <property type="entry name" value="TerB-like"/>
</dbReference>
<dbReference type="RefSeq" id="WP_169662499.1">
    <property type="nucleotide sequence ID" value="NZ_CP076133.1"/>
</dbReference>
<sequence>MNTLTNQFELLETQDYTPQEKLCILRFSNMIAAADGKVHQGEIKFMVDLIEKLNLPISSPLDANSLSFEDVAQTIKRMTISKKNKAFLLFRKMIESDGEVHQREVKIFHRLKKVVDPNNLLSYK</sequence>
<dbReference type="Proteomes" id="UP000678679">
    <property type="component" value="Chromosome 2"/>
</dbReference>
<dbReference type="KEGG" id="fya:KMW28_28290"/>
<dbReference type="SUPFAM" id="SSF158682">
    <property type="entry name" value="TerB-like"/>
    <property type="match status" value="1"/>
</dbReference>
<reference evidence="1 2" key="1">
    <citation type="submission" date="2021-05" db="EMBL/GenBank/DDBJ databases">
        <title>Comparative genomic studies on the polysaccharide-degrading batcterial strains of the Flammeovirga genus.</title>
        <authorList>
            <person name="Zewei F."/>
            <person name="Zheng Z."/>
            <person name="Yu L."/>
            <person name="Ruyue G."/>
            <person name="Yanhong M."/>
            <person name="Yuanyuan C."/>
            <person name="Jingyan G."/>
            <person name="Wenjun H."/>
        </authorList>
    </citation>
    <scope>NUCLEOTIDE SEQUENCE [LARGE SCALE GENOMIC DNA]</scope>
    <source>
        <strain evidence="1 2">NBRC:100898</strain>
    </source>
</reference>
<keyword evidence="2" id="KW-1185">Reference proteome</keyword>
<accession>A0AAX1NB51</accession>
<organism evidence="1 2">
    <name type="scientific">Flammeovirga yaeyamensis</name>
    <dbReference type="NCBI Taxonomy" id="367791"/>
    <lineage>
        <taxon>Bacteria</taxon>
        <taxon>Pseudomonadati</taxon>
        <taxon>Bacteroidota</taxon>
        <taxon>Cytophagia</taxon>
        <taxon>Cytophagales</taxon>
        <taxon>Flammeovirgaceae</taxon>
        <taxon>Flammeovirga</taxon>
    </lineage>
</organism>
<evidence type="ECO:0000313" key="2">
    <source>
        <dbReference type="Proteomes" id="UP000678679"/>
    </source>
</evidence>
<proteinExistence type="predicted"/>
<dbReference type="CDD" id="cd07177">
    <property type="entry name" value="terB_like"/>
    <property type="match status" value="2"/>
</dbReference>
<evidence type="ECO:0000313" key="1">
    <source>
        <dbReference type="EMBL" id="QWG04799.1"/>
    </source>
</evidence>
<dbReference type="AlphaFoldDB" id="A0AAX1NB51"/>
<protein>
    <submittedName>
        <fullName evidence="1">TerB family tellurite resistance protein</fullName>
    </submittedName>
</protein>